<keyword evidence="6" id="KW-0732">Signal</keyword>
<sequence>MINGGIKKIESPGNYTFLYNATQVPSVSFYDYIIIGGGTAGIPLATTLSANYSVLLLERGGSPYDNPNVTDVANFGLYFLDNSSSSPSQEFIVEGVVNARPRVLGGGTAINAGFYSRGEAKFNMEAKLTDEDLILDSYEWAEKAMVFEPVVRAWQSALHDALLEAGVTPDNGYTFDHIVGTKVGGTLFDQLGKRHTAADLLQFANPETLSVFLYASVHKILFNTNGTTPTAYGVAFEDSLGKMHRAFLNAGDNNEIILSAGALGSPQLLVLSGIGPKEQLDALKINFVLEQPFVGKDVSDNPLNALFIPSPIAVERSIVQVVGITPFGSYIEEAGASNFIFANVSAYQGFTPEMGGFIMEKINGPISKGELTIETLNPADNPAITFNYFNEPEDLQKCVQGIETILKTVDSEAFSKYKFANMTKQDILDLNMKLPYNLNVHSNTSTSLEQHCKDTVRTMWHYHGGCHIGQVVDDEYKVIGVDSLRVIDGSTLLNSPGTNPQASVMMLGRYMGVTILNQRLVLDKPYADDQLRPFGWQLASLAAGWEPQKLALRWSWPVLQGLSKSPINRDYNCMEKHIESINTEKRMVLDLCLKQEQALGFISRRRWQKKMHLLISIMSVVYMLTTLIPKDGKNVTMKQIKKRNKWDNADCVSIGLILNGMSDSLFDVYQNVESFKELWDPLEARYIVDDASSKKFLKDFKHTLKHNKDELTLVELGSHLRIEESLTAQDGDKPKGNNVSGPSVVTMVEHNNSFRKNGSVDGSTNSLKGQNMFNKSLQDDPETFDEAIKSQDVAFWKKRFNDEMDSFLGNNTWVLAGLPLGCKPLGCKWIFKRKLKVDGTIEKFKARLVIQGFKQKSGIYYFDSYALVSRISTIRLLIAITLIHNFIIHQMDLETTFLNGELDEEVYINQPQGFIMHGNENKAVSQLEYSKAIGCLMYAMTCTRPDIAFVAAASKEAEWLINLILEIPLWSKPIAPISIRCDNAATMAKAYSQMYNGKSRHLGVRHIMIRELIMNVMVSIEFMRNLFPSLDNPELTIRRRSRTDPTLLNNSEMATEGNGDLPVPDLQTTEELCQPSLNGRGGPIAPIAIHHIGKFLHVTQSIKVNGVTDEALRLYLFPHSLTHHATDWFDRLPRNSIKTFEQMAKMFLSKYFPPSMVTKLRDKITNFRQHPDESLFEAWKRYKISIDRCPNHNMLPVTQIDTFYNSLTLRHRDPINADTSAQRSESSSSITSSSDTKITALKTEMAKINKNLMRVLQVDQQVIGVTPNCETCGGPYSFSDCPATVGNTQNVYAAGAYQGIKETIILRGITKKGTNSSKELTKVNDAILKNMQTNMTSLTNSNLQLKNTFGQFMKMNTTSSLGSRTLPGNTITNLKEDLKGITTRSETAYQGPMIPTTSSSLPPVVELLNSKPVIAPIIKPVASAVCAPKPNQTPSIPYLSRFHDQKLRDKANDQREKFFQIFKDLNFNISFVDALILMPKFGPSIKSLLTKKDKLCELARAPLNEHYSAVLLKKFPEKLGDPGKFLIPCDFPGMAECLALTNLGASINLMPLAVWNKLSLPDLSPTCMTLELADRSISRPVGVAEDVFVKVGAFHFLTDFVVVYFDADPRVPLILKKSFLKTGRALIDVFEGKLTLHVGKEAITFHLDQSSRYSANYNDMMANRIDIIDMACEEYSQEVLSFSNLIVSGNPTPYYDPIVSSTFLTLTPFGESDFLLEEVDAFLALEDDPISSEVDQSYVDTEGDILLLEEHKICKDETDKSSIDEPPEVELKDLPPHIEYAFLEGGNKFPVIIANDLSVEEKISLITEDFEPAVQHQRRVNPKIYDVIKNKVLKLLDAGLIYPISDSPWDGVSASTIEKSHFMVKEGIVLGHKISKNGIEVDKAKVDVITKSPHPTTVKGIRSFLGHVGFYRSNFAIGAILRQRQENNFRIIHYASKTMTEAESNYTTTENEMLAVVYAFEIFWSYLIMNKSIMYTDHSALKYLFAKKDSKARLLRWVLLLQEFTFKVIDTKRAKNLAADHLSRLENPHQNVLDPKEINESFTLETLNLVSTHAYKTPIGCTPYKLVYGKACHLPIKLEHKAYWALKHANFALQTAGDHIKVQLNELNEIRDQAYENSLIYKEKTKRLHDSKIKDCVFNIGDRVLLFNSRLKTLSGKLKSCWSRPFTISHVFHMALSSYPNPHAKFLSQWS</sequence>
<keyword evidence="4" id="KW-0548">Nucleotidyltransferase</keyword>
<accession>A0A6L2KDV9</accession>
<keyword evidence="8" id="KW-0378">Hydrolase</keyword>
<evidence type="ECO:0000256" key="1">
    <source>
        <dbReference type="ARBA" id="ARBA00001974"/>
    </source>
</evidence>
<dbReference type="Pfam" id="PF17917">
    <property type="entry name" value="RT_RNaseH"/>
    <property type="match status" value="1"/>
</dbReference>
<dbReference type="Gene3D" id="3.30.410.40">
    <property type="match status" value="1"/>
</dbReference>
<evidence type="ECO:0000256" key="8">
    <source>
        <dbReference type="ARBA" id="ARBA00022801"/>
    </source>
</evidence>
<dbReference type="Pfam" id="PF03732">
    <property type="entry name" value="Retrotrans_gag"/>
    <property type="match status" value="1"/>
</dbReference>
<evidence type="ECO:0000256" key="4">
    <source>
        <dbReference type="ARBA" id="ARBA00022695"/>
    </source>
</evidence>
<dbReference type="InterPro" id="IPR005162">
    <property type="entry name" value="Retrotrans_gag_dom"/>
</dbReference>
<evidence type="ECO:0000313" key="12">
    <source>
        <dbReference type="EMBL" id="GEU46950.1"/>
    </source>
</evidence>
<dbReference type="InterPro" id="IPR036188">
    <property type="entry name" value="FAD/NAD-bd_sf"/>
</dbReference>
<organism evidence="12">
    <name type="scientific">Tanacetum cinerariifolium</name>
    <name type="common">Dalmatian daisy</name>
    <name type="synonym">Chrysanthemum cinerariifolium</name>
    <dbReference type="NCBI Taxonomy" id="118510"/>
    <lineage>
        <taxon>Eukaryota</taxon>
        <taxon>Viridiplantae</taxon>
        <taxon>Streptophyta</taxon>
        <taxon>Embryophyta</taxon>
        <taxon>Tracheophyta</taxon>
        <taxon>Spermatophyta</taxon>
        <taxon>Magnoliopsida</taxon>
        <taxon>eudicotyledons</taxon>
        <taxon>Gunneridae</taxon>
        <taxon>Pentapetalae</taxon>
        <taxon>asterids</taxon>
        <taxon>campanulids</taxon>
        <taxon>Asterales</taxon>
        <taxon>Asteraceae</taxon>
        <taxon>Asteroideae</taxon>
        <taxon>Anthemideae</taxon>
        <taxon>Anthemidinae</taxon>
        <taxon>Tanacetum</taxon>
    </lineage>
</organism>
<dbReference type="InterPro" id="IPR021109">
    <property type="entry name" value="Peptidase_aspartic_dom_sf"/>
</dbReference>
<dbReference type="InterPro" id="IPR051871">
    <property type="entry name" value="GMC_Oxidoreductase-Related"/>
</dbReference>
<protein>
    <submittedName>
        <fullName evidence="12">Protein HOTHEAD-like</fullName>
    </submittedName>
</protein>
<dbReference type="InterPro" id="IPR041373">
    <property type="entry name" value="RT_RNaseH"/>
</dbReference>
<gene>
    <name evidence="12" type="ORF">Tci_018928</name>
</gene>
<evidence type="ECO:0000256" key="5">
    <source>
        <dbReference type="ARBA" id="ARBA00022722"/>
    </source>
</evidence>
<dbReference type="SUPFAM" id="SSF54373">
    <property type="entry name" value="FAD-linked reductases, C-terminal domain"/>
    <property type="match status" value="1"/>
</dbReference>
<evidence type="ECO:0000256" key="10">
    <source>
        <dbReference type="ARBA" id="ARBA00022918"/>
    </source>
</evidence>
<dbReference type="Pfam" id="PF05199">
    <property type="entry name" value="GMC_oxred_C"/>
    <property type="match status" value="1"/>
</dbReference>
<keyword evidence="2" id="KW-0285">Flavoprotein</keyword>
<evidence type="ECO:0000256" key="6">
    <source>
        <dbReference type="ARBA" id="ARBA00022729"/>
    </source>
</evidence>
<dbReference type="CDD" id="cd00303">
    <property type="entry name" value="retropepsin_like"/>
    <property type="match status" value="1"/>
</dbReference>
<dbReference type="GO" id="GO:0004519">
    <property type="term" value="F:endonuclease activity"/>
    <property type="evidence" value="ECO:0007669"/>
    <property type="project" value="UniProtKB-KW"/>
</dbReference>
<evidence type="ECO:0000256" key="9">
    <source>
        <dbReference type="ARBA" id="ARBA00022827"/>
    </source>
</evidence>
<dbReference type="GO" id="GO:0050660">
    <property type="term" value="F:flavin adenine dinucleotide binding"/>
    <property type="evidence" value="ECO:0007669"/>
    <property type="project" value="InterPro"/>
</dbReference>
<dbReference type="InterPro" id="IPR013103">
    <property type="entry name" value="RVT_2"/>
</dbReference>
<keyword evidence="9" id="KW-0274">FAD</keyword>
<comment type="cofactor">
    <cofactor evidence="1">
        <name>FAD</name>
        <dbReference type="ChEBI" id="CHEBI:57692"/>
    </cofactor>
</comment>
<dbReference type="GO" id="GO:0016787">
    <property type="term" value="F:hydrolase activity"/>
    <property type="evidence" value="ECO:0007669"/>
    <property type="project" value="UniProtKB-KW"/>
</dbReference>
<dbReference type="Gene3D" id="3.50.50.60">
    <property type="entry name" value="FAD/NAD(P)-binding domain"/>
    <property type="match status" value="1"/>
</dbReference>
<proteinExistence type="predicted"/>
<dbReference type="PANTHER" id="PTHR45968">
    <property type="entry name" value="OSJNBA0019K04.7 PROTEIN"/>
    <property type="match status" value="1"/>
</dbReference>
<evidence type="ECO:0000259" key="11">
    <source>
        <dbReference type="PROSITE" id="PS00624"/>
    </source>
</evidence>
<keyword evidence="10" id="KW-0695">RNA-directed DNA polymerase</keyword>
<evidence type="ECO:0000256" key="7">
    <source>
        <dbReference type="ARBA" id="ARBA00022759"/>
    </source>
</evidence>
<dbReference type="CDD" id="cd09274">
    <property type="entry name" value="RNase_HI_RT_Ty3"/>
    <property type="match status" value="1"/>
</dbReference>
<comment type="caution">
    <text evidence="12">The sequence shown here is derived from an EMBL/GenBank/DDBJ whole genome shotgun (WGS) entry which is preliminary data.</text>
</comment>
<dbReference type="InterPro" id="IPR007867">
    <property type="entry name" value="GMC_OxRtase_C"/>
</dbReference>
<dbReference type="PROSITE" id="PS00624">
    <property type="entry name" value="GMC_OXRED_2"/>
    <property type="match status" value="1"/>
</dbReference>
<dbReference type="PANTHER" id="PTHR45968:SF3">
    <property type="entry name" value="OS04G0573100 PROTEIN"/>
    <property type="match status" value="1"/>
</dbReference>
<name>A0A6L2KDV9_TANCI</name>
<dbReference type="SUPFAM" id="SSF51905">
    <property type="entry name" value="FAD/NAD(P)-binding domain"/>
    <property type="match status" value="1"/>
</dbReference>
<keyword evidence="3" id="KW-0808">Transferase</keyword>
<dbReference type="InterPro" id="IPR000172">
    <property type="entry name" value="GMC_OxRdtase_N"/>
</dbReference>
<keyword evidence="5" id="KW-0540">Nuclease</keyword>
<feature type="domain" description="Glucose-methanol-choline oxidoreductase N-terminal" evidence="11">
    <location>
        <begin position="261"/>
        <end position="275"/>
    </location>
</feature>
<evidence type="ECO:0000256" key="2">
    <source>
        <dbReference type="ARBA" id="ARBA00022630"/>
    </source>
</evidence>
<dbReference type="InterPro" id="IPR043502">
    <property type="entry name" value="DNA/RNA_pol_sf"/>
</dbReference>
<dbReference type="GO" id="GO:0016614">
    <property type="term" value="F:oxidoreductase activity, acting on CH-OH group of donors"/>
    <property type="evidence" value="ECO:0007669"/>
    <property type="project" value="InterPro"/>
</dbReference>
<evidence type="ECO:0000256" key="3">
    <source>
        <dbReference type="ARBA" id="ARBA00022679"/>
    </source>
</evidence>
<dbReference type="EMBL" id="BKCJ010002200">
    <property type="protein sequence ID" value="GEU46950.1"/>
    <property type="molecule type" value="Genomic_DNA"/>
</dbReference>
<dbReference type="Gene3D" id="2.40.70.10">
    <property type="entry name" value="Acid Proteases"/>
    <property type="match status" value="1"/>
</dbReference>
<dbReference type="Pfam" id="PF00732">
    <property type="entry name" value="GMC_oxred_N"/>
    <property type="match status" value="1"/>
</dbReference>
<dbReference type="Pfam" id="PF07727">
    <property type="entry name" value="RVT_2"/>
    <property type="match status" value="1"/>
</dbReference>
<reference evidence="12" key="1">
    <citation type="journal article" date="2019" name="Sci. Rep.">
        <title>Draft genome of Tanacetum cinerariifolium, the natural source of mosquito coil.</title>
        <authorList>
            <person name="Yamashiro T."/>
            <person name="Shiraishi A."/>
            <person name="Satake H."/>
            <person name="Nakayama K."/>
        </authorList>
    </citation>
    <scope>NUCLEOTIDE SEQUENCE</scope>
</reference>
<dbReference type="SUPFAM" id="SSF56672">
    <property type="entry name" value="DNA/RNA polymerases"/>
    <property type="match status" value="1"/>
</dbReference>
<dbReference type="Gene3D" id="3.10.10.10">
    <property type="entry name" value="HIV Type 1 Reverse Transcriptase, subunit A, domain 1"/>
    <property type="match status" value="1"/>
</dbReference>
<dbReference type="GO" id="GO:0003964">
    <property type="term" value="F:RNA-directed DNA polymerase activity"/>
    <property type="evidence" value="ECO:0007669"/>
    <property type="project" value="UniProtKB-KW"/>
</dbReference>
<keyword evidence="7" id="KW-0255">Endonuclease</keyword>